<dbReference type="Gene3D" id="3.30.40.10">
    <property type="entry name" value="Zinc/RING finger domain, C3HC4 (zinc finger)"/>
    <property type="match status" value="1"/>
</dbReference>
<dbReference type="Pfam" id="PF02036">
    <property type="entry name" value="SCP2"/>
    <property type="match status" value="1"/>
</dbReference>
<evidence type="ECO:0000313" key="16">
    <source>
        <dbReference type="Proteomes" id="UP001607303"/>
    </source>
</evidence>
<protein>
    <recommendedName>
        <fullName evidence="11">Hydroxysteroid dehydrogenase-like protein 2</fullName>
    </recommendedName>
</protein>
<name>A0ABD2CG95_VESMC</name>
<evidence type="ECO:0000256" key="6">
    <source>
        <dbReference type="ARBA" id="ARBA00022833"/>
    </source>
</evidence>
<dbReference type="NCBIfam" id="NF006133">
    <property type="entry name" value="PRK08278.1"/>
    <property type="match status" value="1"/>
</dbReference>
<dbReference type="GO" id="GO:0005777">
    <property type="term" value="C:peroxisome"/>
    <property type="evidence" value="ECO:0007669"/>
    <property type="project" value="UniProtKB-SubCell"/>
</dbReference>
<keyword evidence="7" id="KW-0521">NADP</keyword>
<dbReference type="InterPro" id="IPR017907">
    <property type="entry name" value="Znf_RING_CS"/>
</dbReference>
<dbReference type="SUPFAM" id="SSF51735">
    <property type="entry name" value="NAD(P)-binding Rossmann-fold domains"/>
    <property type="match status" value="1"/>
</dbReference>
<keyword evidence="4" id="KW-0479">Metal-binding</keyword>
<evidence type="ECO:0000256" key="11">
    <source>
        <dbReference type="ARBA" id="ARBA00040243"/>
    </source>
</evidence>
<keyword evidence="6" id="KW-0862">Zinc</keyword>
<evidence type="ECO:0000256" key="4">
    <source>
        <dbReference type="ARBA" id="ARBA00022723"/>
    </source>
</evidence>
<dbReference type="Pfam" id="PF00106">
    <property type="entry name" value="adh_short"/>
    <property type="match status" value="1"/>
</dbReference>
<keyword evidence="16" id="KW-1185">Reference proteome</keyword>
<dbReference type="InterPro" id="IPR002347">
    <property type="entry name" value="SDR_fam"/>
</dbReference>
<evidence type="ECO:0000256" key="5">
    <source>
        <dbReference type="ARBA" id="ARBA00022771"/>
    </source>
</evidence>
<evidence type="ECO:0000256" key="7">
    <source>
        <dbReference type="ARBA" id="ARBA00022857"/>
    </source>
</evidence>
<feature type="coiled-coil region" evidence="13">
    <location>
        <begin position="101"/>
        <end position="135"/>
    </location>
</feature>
<evidence type="ECO:0000256" key="10">
    <source>
        <dbReference type="ARBA" id="ARBA00023140"/>
    </source>
</evidence>
<dbReference type="InterPro" id="IPR036527">
    <property type="entry name" value="SCP2_sterol-bd_dom_sf"/>
</dbReference>
<dbReference type="CDD" id="cd09762">
    <property type="entry name" value="HSDL2_SDR_c"/>
    <property type="match status" value="1"/>
</dbReference>
<sequence>MNSYICNKCYSTKSRRKKPFRITQCGHIFCDNCLDEGIRPCPRCNNGEIASLQLEEPLLPKVASLFIPLNEAMQPLPEIANFQSAQTKIILSRFYQIDRKYNLLKEEYRKLAQNMQIITEKYRKLRENMETINMKFAYPGNVISDNPSTFNRREILIDAKRMHIDSFTPNSRSYNKTVRFTPSTNQSIYEKLRKATISSNAPTIHDEPRFMIRVFPIKFKKKLAGLTIFVTGASRGIGKSIALKAARDGANIVVAAKTAEPHPKLPGTVYSAVAEIEEAGGKALPCIVDIRDEGQVKSAVENAINKFGGIDIVVNNASAISLTDTLATDMKKYDLMNNINARGTFLVSKLCIPHLKKSANPHIVNISPPLNMKPIWFQNHLAYTMAKYGMSICVLGMAEEFKKDGIAVNAVWPKTAIHTAAIEMLTGPNSSNYSRKTEIVADAVYALICKDSRSVTGQFLIDEDILRKEGITDFKHYACNPENADNLMLDFFLDDYTNSKLDLNTIKDTVKQPSQKSSDFGNGKVAEIFSAINANLNSELVSKTNALYQFNVKGEEASTWYLDLRNGNGSTGKGEPKDPADATLTMNSEQFFAMFSGKLKPTTAFMTGKLKISGNLQKAMKLEKLMISLKAKL</sequence>
<gene>
    <name evidence="15" type="ORF">V1477_007721</name>
</gene>
<dbReference type="GO" id="GO:0008270">
    <property type="term" value="F:zinc ion binding"/>
    <property type="evidence" value="ECO:0007669"/>
    <property type="project" value="UniProtKB-KW"/>
</dbReference>
<dbReference type="EMBL" id="JAYRBN010000053">
    <property type="protein sequence ID" value="KAL2743845.1"/>
    <property type="molecule type" value="Genomic_DNA"/>
</dbReference>
<comment type="similarity">
    <text evidence="3">Belongs to the short-chain dehydrogenases/reductases (SDR) family.</text>
</comment>
<evidence type="ECO:0000256" key="12">
    <source>
        <dbReference type="PROSITE-ProRule" id="PRU00175"/>
    </source>
</evidence>
<evidence type="ECO:0000256" key="1">
    <source>
        <dbReference type="ARBA" id="ARBA00004173"/>
    </source>
</evidence>
<dbReference type="InterPro" id="IPR051935">
    <property type="entry name" value="HSDL2"/>
</dbReference>
<evidence type="ECO:0000256" key="3">
    <source>
        <dbReference type="ARBA" id="ARBA00006484"/>
    </source>
</evidence>
<proteinExistence type="inferred from homology"/>
<reference evidence="15 16" key="1">
    <citation type="journal article" date="2024" name="Ann. Entomol. Soc. Am.">
        <title>Genomic analyses of the southern and eastern yellowjacket wasps (Hymenoptera: Vespidae) reveal evolutionary signatures of social life.</title>
        <authorList>
            <person name="Catto M.A."/>
            <person name="Caine P.B."/>
            <person name="Orr S.E."/>
            <person name="Hunt B.G."/>
            <person name="Goodisman M.A.D."/>
        </authorList>
    </citation>
    <scope>NUCLEOTIDE SEQUENCE [LARGE SCALE GENOMIC DNA]</scope>
    <source>
        <strain evidence="15">232</strain>
        <tissue evidence="15">Head and thorax</tissue>
    </source>
</reference>
<keyword evidence="5 12" id="KW-0863">Zinc-finger</keyword>
<dbReference type="SUPFAM" id="SSF55718">
    <property type="entry name" value="SCP-like"/>
    <property type="match status" value="1"/>
</dbReference>
<evidence type="ECO:0000313" key="15">
    <source>
        <dbReference type="EMBL" id="KAL2743845.1"/>
    </source>
</evidence>
<dbReference type="PROSITE" id="PS00518">
    <property type="entry name" value="ZF_RING_1"/>
    <property type="match status" value="1"/>
</dbReference>
<comment type="caution">
    <text evidence="15">The sequence shown here is derived from an EMBL/GenBank/DDBJ whole genome shotgun (WGS) entry which is preliminary data.</text>
</comment>
<dbReference type="InterPro" id="IPR003033">
    <property type="entry name" value="SCP2_sterol-bd_dom"/>
</dbReference>
<evidence type="ECO:0000256" key="9">
    <source>
        <dbReference type="ARBA" id="ARBA00023128"/>
    </source>
</evidence>
<keyword evidence="8" id="KW-0560">Oxidoreductase</keyword>
<dbReference type="Gene3D" id="3.30.1050.10">
    <property type="entry name" value="SCP2 sterol-binding domain"/>
    <property type="match status" value="1"/>
</dbReference>
<keyword evidence="10" id="KW-0576">Peroxisome</keyword>
<accession>A0ABD2CG95</accession>
<dbReference type="Proteomes" id="UP001607303">
    <property type="component" value="Unassembled WGS sequence"/>
</dbReference>
<dbReference type="SMART" id="SM00184">
    <property type="entry name" value="RING"/>
    <property type="match status" value="1"/>
</dbReference>
<organism evidence="15 16">
    <name type="scientific">Vespula maculifrons</name>
    <name type="common">Eastern yellow jacket</name>
    <name type="synonym">Wasp</name>
    <dbReference type="NCBI Taxonomy" id="7453"/>
    <lineage>
        <taxon>Eukaryota</taxon>
        <taxon>Metazoa</taxon>
        <taxon>Ecdysozoa</taxon>
        <taxon>Arthropoda</taxon>
        <taxon>Hexapoda</taxon>
        <taxon>Insecta</taxon>
        <taxon>Pterygota</taxon>
        <taxon>Neoptera</taxon>
        <taxon>Endopterygota</taxon>
        <taxon>Hymenoptera</taxon>
        <taxon>Apocrita</taxon>
        <taxon>Aculeata</taxon>
        <taxon>Vespoidea</taxon>
        <taxon>Vespidae</taxon>
        <taxon>Vespinae</taxon>
        <taxon>Vespula</taxon>
    </lineage>
</organism>
<dbReference type="PRINTS" id="PR00081">
    <property type="entry name" value="GDHRDH"/>
</dbReference>
<dbReference type="GO" id="GO:0005739">
    <property type="term" value="C:mitochondrion"/>
    <property type="evidence" value="ECO:0007669"/>
    <property type="project" value="UniProtKB-SubCell"/>
</dbReference>
<dbReference type="PANTHER" id="PTHR42808">
    <property type="entry name" value="HYDROXYSTEROID DEHYDROGENASE-LIKE PROTEIN 2"/>
    <property type="match status" value="1"/>
</dbReference>
<feature type="domain" description="RING-type" evidence="14">
    <location>
        <begin position="6"/>
        <end position="45"/>
    </location>
</feature>
<evidence type="ECO:0000259" key="14">
    <source>
        <dbReference type="PROSITE" id="PS50089"/>
    </source>
</evidence>
<evidence type="ECO:0000256" key="2">
    <source>
        <dbReference type="ARBA" id="ARBA00004275"/>
    </source>
</evidence>
<dbReference type="SUPFAM" id="SSF57850">
    <property type="entry name" value="RING/U-box"/>
    <property type="match status" value="1"/>
</dbReference>
<dbReference type="FunFam" id="3.40.50.720:FF:000301">
    <property type="entry name" value="Hydroxysteroid dehydrogenase like 2"/>
    <property type="match status" value="1"/>
</dbReference>
<dbReference type="InterPro" id="IPR013083">
    <property type="entry name" value="Znf_RING/FYVE/PHD"/>
</dbReference>
<dbReference type="GO" id="GO:0016491">
    <property type="term" value="F:oxidoreductase activity"/>
    <property type="evidence" value="ECO:0007669"/>
    <property type="project" value="UniProtKB-KW"/>
</dbReference>
<dbReference type="InterPro" id="IPR036291">
    <property type="entry name" value="NAD(P)-bd_dom_sf"/>
</dbReference>
<evidence type="ECO:0000256" key="13">
    <source>
        <dbReference type="SAM" id="Coils"/>
    </source>
</evidence>
<evidence type="ECO:0000256" key="8">
    <source>
        <dbReference type="ARBA" id="ARBA00023002"/>
    </source>
</evidence>
<dbReference type="PANTHER" id="PTHR42808:SF3">
    <property type="entry name" value="HYDROXYSTEROID DEHYDROGENASE-LIKE PROTEIN 2"/>
    <property type="match status" value="1"/>
</dbReference>
<keyword evidence="13" id="KW-0175">Coiled coil</keyword>
<dbReference type="PROSITE" id="PS50089">
    <property type="entry name" value="ZF_RING_2"/>
    <property type="match status" value="1"/>
</dbReference>
<dbReference type="AlphaFoldDB" id="A0ABD2CG95"/>
<comment type="subcellular location">
    <subcellularLocation>
        <location evidence="1">Mitochondrion</location>
    </subcellularLocation>
    <subcellularLocation>
        <location evidence="2">Peroxisome</location>
    </subcellularLocation>
</comment>
<dbReference type="Gene3D" id="3.40.50.720">
    <property type="entry name" value="NAD(P)-binding Rossmann-like Domain"/>
    <property type="match status" value="1"/>
</dbReference>
<dbReference type="InterPro" id="IPR001841">
    <property type="entry name" value="Znf_RING"/>
</dbReference>
<dbReference type="Pfam" id="PF14634">
    <property type="entry name" value="zf-RING_5"/>
    <property type="match status" value="1"/>
</dbReference>
<keyword evidence="9" id="KW-0496">Mitochondrion</keyword>